<dbReference type="OrthoDB" id="409956at2759"/>
<proteinExistence type="predicted"/>
<keyword evidence="3" id="KW-0645">Protease</keyword>
<evidence type="ECO:0000256" key="2">
    <source>
        <dbReference type="ARBA" id="ARBA00022801"/>
    </source>
</evidence>
<dbReference type="PANTHER" id="PTHR13312:SF3">
    <property type="entry name" value="OVARIAN TUMOR DOMAIN-CONTAINING DEUBIQUITINATING ENZYME 3"/>
    <property type="match status" value="1"/>
</dbReference>
<gene>
    <name evidence="5" type="ORF">C2E20_6736</name>
</gene>
<comment type="caution">
    <text evidence="5">The sequence shown here is derived from an EMBL/GenBank/DDBJ whole genome shotgun (WGS) entry which is preliminary data.</text>
</comment>
<accession>A0A2P6V6R4</accession>
<name>A0A2P6V6R4_9CHLO</name>
<comment type="subcellular location">
    <subcellularLocation>
        <location evidence="3">Cytoplasm</location>
    </subcellularLocation>
</comment>
<dbReference type="AlphaFoldDB" id="A0A2P6V6R4"/>
<dbReference type="GO" id="GO:0005829">
    <property type="term" value="C:cytosol"/>
    <property type="evidence" value="ECO:0007669"/>
    <property type="project" value="TreeGrafter"/>
</dbReference>
<dbReference type="PANTHER" id="PTHR13312">
    <property type="entry name" value="HIV-INDUCED PROTEIN-7-LIKE PROTEASE"/>
    <property type="match status" value="1"/>
</dbReference>
<evidence type="ECO:0000256" key="3">
    <source>
        <dbReference type="RuleBase" id="RU367104"/>
    </source>
</evidence>
<dbReference type="FunFam" id="3.90.70.80:FF:000019">
    <property type="entry name" value="Cysteine proteinases superfamily protein"/>
    <property type="match status" value="1"/>
</dbReference>
<dbReference type="GO" id="GO:0004843">
    <property type="term" value="F:cysteine-type deubiquitinase activity"/>
    <property type="evidence" value="ECO:0007669"/>
    <property type="project" value="UniProtKB-UniRule"/>
</dbReference>
<dbReference type="PROSITE" id="PS50802">
    <property type="entry name" value="OTU"/>
    <property type="match status" value="1"/>
</dbReference>
<dbReference type="SUPFAM" id="SSF54001">
    <property type="entry name" value="Cysteine proteinases"/>
    <property type="match status" value="1"/>
</dbReference>
<dbReference type="GO" id="GO:0005634">
    <property type="term" value="C:nucleus"/>
    <property type="evidence" value="ECO:0007669"/>
    <property type="project" value="TreeGrafter"/>
</dbReference>
<dbReference type="CDD" id="cd22759">
    <property type="entry name" value="OTU_plant_OTU3-like"/>
    <property type="match status" value="1"/>
</dbReference>
<evidence type="ECO:0000313" key="6">
    <source>
        <dbReference type="Proteomes" id="UP000239649"/>
    </source>
</evidence>
<dbReference type="InterPro" id="IPR003323">
    <property type="entry name" value="OTU_dom"/>
</dbReference>
<dbReference type="Gene3D" id="3.90.70.80">
    <property type="match status" value="1"/>
</dbReference>
<dbReference type="GO" id="GO:0036503">
    <property type="term" value="P:ERAD pathway"/>
    <property type="evidence" value="ECO:0007669"/>
    <property type="project" value="TreeGrafter"/>
</dbReference>
<protein>
    <recommendedName>
        <fullName evidence="3">Ubiquitin thioesterase OTU</fullName>
        <ecNumber evidence="3">3.4.19.12</ecNumber>
    </recommendedName>
</protein>
<comment type="catalytic activity">
    <reaction evidence="1 3">
        <text>Thiol-dependent hydrolysis of ester, thioester, amide, peptide and isopeptide bonds formed by the C-terminal Gly of ubiquitin (a 76-residue protein attached to proteins as an intracellular targeting signal).</text>
        <dbReference type="EC" id="3.4.19.12"/>
    </reaction>
</comment>
<organism evidence="5 6">
    <name type="scientific">Micractinium conductrix</name>
    <dbReference type="NCBI Taxonomy" id="554055"/>
    <lineage>
        <taxon>Eukaryota</taxon>
        <taxon>Viridiplantae</taxon>
        <taxon>Chlorophyta</taxon>
        <taxon>core chlorophytes</taxon>
        <taxon>Trebouxiophyceae</taxon>
        <taxon>Chlorellales</taxon>
        <taxon>Chlorellaceae</taxon>
        <taxon>Chlorella clade</taxon>
        <taxon>Micractinium</taxon>
    </lineage>
</organism>
<evidence type="ECO:0000259" key="4">
    <source>
        <dbReference type="PROSITE" id="PS50802"/>
    </source>
</evidence>
<dbReference type="STRING" id="554055.A0A2P6V6R4"/>
<reference evidence="5 6" key="1">
    <citation type="journal article" date="2018" name="Plant J.">
        <title>Genome sequences of Chlorella sorokiniana UTEX 1602 and Micractinium conductrix SAG 241.80: implications to maltose excretion by a green alga.</title>
        <authorList>
            <person name="Arriola M.B."/>
            <person name="Velmurugan N."/>
            <person name="Zhang Y."/>
            <person name="Plunkett M.H."/>
            <person name="Hondzo H."/>
            <person name="Barney B.M."/>
        </authorList>
    </citation>
    <scope>NUCLEOTIDE SEQUENCE [LARGE SCALE GENOMIC DNA]</scope>
    <source>
        <strain evidence="5 6">SAG 241.80</strain>
    </source>
</reference>
<keyword evidence="3" id="KW-0788">Thiol protease</keyword>
<keyword evidence="3" id="KW-0963">Cytoplasm</keyword>
<sequence length="853" mass="90284">MITYAAPCFELLRGAAPAAAPRGLASLSGSLLAQQAAEQQQAQAQGRRLFSQLPPLFELARAAAGPTVETGLRVVRVAGDGRCMFRALAQGLARNQGRFLGGGAEEQEADQLRLAVAEALCRTAARRNEFAQAVYAVEAEDKMQNYCRRIMAPTFWGGEPELLVLSQMLRVPILVYIPAREAGSRGGGSGYVPIQTYGEQFLHGSGKKKKAGGGGGGKPAGKKKRRVVRLLYSGSNHYDLLLNVYAIKAQRGGLQERLLSTAATPALASTVRPPLRLNWEEGQRAMQARRQQLLAAAAEKRVQIMFQPTAAELEEQAEPAAAAAAALDDAAAAAAAAAAARPGGSGPPLLLDAPPEVRAAAERRRRELLATAAANSYGEALLPGAYPPPSPAPPPPEPATTVRFFVRLPGATPENFDQNSYLELVGGEVRGASAPTALASVDSLVARVDGAGRDQLVVLTAAFFPSGWSAYATAFYQRLRASAAWLQAEYGQGASVYNVAIQQQQLRFSERLQTCTQPTAPLVPRKPTQPPPNPPAETSIYLYAWSGVENPGPKCRDVVVTLDATPESATFGSILSVSPIPNWGTEPHHVGLVANGSVLAVGGIQAYLRGAPDINLFNVTSPARPRWLTAVDPPLSAVTDSFSGQADGGFWVSQMGDKNGGTPGRMARIGPGPAWEVVGEYPQAPPPGFNPHGFAIWNNKLVTAAPQDSAGFMTVQFVGSSGVAVSGNGKGILYGLNVSAPNPGATAKEIYLPKGTYPHAVTSARNGTLLAVSTYYIDHHYNGKSIGTIHNEGSREVFFFDVLDGGNRIEFSQRRPVVDFKHEVGAFLGTRKCGAYRPHGMAFKTVTPAAPRP</sequence>
<dbReference type="Proteomes" id="UP000239649">
    <property type="component" value="Unassembled WGS sequence"/>
</dbReference>
<keyword evidence="6" id="KW-1185">Reference proteome</keyword>
<keyword evidence="2 3" id="KW-0378">Hydrolase</keyword>
<dbReference type="GO" id="GO:0030968">
    <property type="term" value="P:endoplasmic reticulum unfolded protein response"/>
    <property type="evidence" value="ECO:0007669"/>
    <property type="project" value="TreeGrafter"/>
</dbReference>
<dbReference type="EC" id="3.4.19.12" evidence="3"/>
<comment type="function">
    <text evidence="3">Hydrolase that can remove conjugated ubiquitin from proteins and may therefore play an important regulatory role at the level of protein turnover by preventing degradation.</text>
</comment>
<dbReference type="Pfam" id="PF02338">
    <property type="entry name" value="OTU"/>
    <property type="match status" value="1"/>
</dbReference>
<evidence type="ECO:0000256" key="1">
    <source>
        <dbReference type="ARBA" id="ARBA00000707"/>
    </source>
</evidence>
<dbReference type="GO" id="GO:0016579">
    <property type="term" value="P:protein deubiquitination"/>
    <property type="evidence" value="ECO:0007669"/>
    <property type="project" value="TreeGrafter"/>
</dbReference>
<evidence type="ECO:0000313" key="5">
    <source>
        <dbReference type="EMBL" id="PSC69777.1"/>
    </source>
</evidence>
<dbReference type="EMBL" id="LHPF02000024">
    <property type="protein sequence ID" value="PSC69777.1"/>
    <property type="molecule type" value="Genomic_DNA"/>
</dbReference>
<dbReference type="InterPro" id="IPR038765">
    <property type="entry name" value="Papain-like_cys_pep_sf"/>
</dbReference>
<keyword evidence="3" id="KW-0833">Ubl conjugation pathway</keyword>
<feature type="domain" description="OTU" evidence="4">
    <location>
        <begin position="72"/>
        <end position="244"/>
    </location>
</feature>